<dbReference type="Proteomes" id="UP000828390">
    <property type="component" value="Unassembled WGS sequence"/>
</dbReference>
<dbReference type="AlphaFoldDB" id="A0A9D4JZV9"/>
<proteinExistence type="predicted"/>
<evidence type="ECO:0000313" key="1">
    <source>
        <dbReference type="EMBL" id="KAH3829234.1"/>
    </source>
</evidence>
<reference evidence="1" key="2">
    <citation type="submission" date="2020-11" db="EMBL/GenBank/DDBJ databases">
        <authorList>
            <person name="McCartney M.A."/>
            <person name="Auch B."/>
            <person name="Kono T."/>
            <person name="Mallez S."/>
            <person name="Becker A."/>
            <person name="Gohl D.M."/>
            <person name="Silverstein K.A.T."/>
            <person name="Koren S."/>
            <person name="Bechman K.B."/>
            <person name="Herman A."/>
            <person name="Abrahante J.E."/>
            <person name="Garbe J."/>
        </authorList>
    </citation>
    <scope>NUCLEOTIDE SEQUENCE</scope>
    <source>
        <strain evidence="1">Duluth1</strain>
        <tissue evidence="1">Whole animal</tissue>
    </source>
</reference>
<gene>
    <name evidence="1" type="ORF">DPMN_131228</name>
</gene>
<dbReference type="EMBL" id="JAIWYP010000005">
    <property type="protein sequence ID" value="KAH3829234.1"/>
    <property type="molecule type" value="Genomic_DNA"/>
</dbReference>
<accession>A0A9D4JZV9</accession>
<name>A0A9D4JZV9_DREPO</name>
<organism evidence="1 2">
    <name type="scientific">Dreissena polymorpha</name>
    <name type="common">Zebra mussel</name>
    <name type="synonym">Mytilus polymorpha</name>
    <dbReference type="NCBI Taxonomy" id="45954"/>
    <lineage>
        <taxon>Eukaryota</taxon>
        <taxon>Metazoa</taxon>
        <taxon>Spiralia</taxon>
        <taxon>Lophotrochozoa</taxon>
        <taxon>Mollusca</taxon>
        <taxon>Bivalvia</taxon>
        <taxon>Autobranchia</taxon>
        <taxon>Heteroconchia</taxon>
        <taxon>Euheterodonta</taxon>
        <taxon>Imparidentia</taxon>
        <taxon>Neoheterodontei</taxon>
        <taxon>Myida</taxon>
        <taxon>Dreissenoidea</taxon>
        <taxon>Dreissenidae</taxon>
        <taxon>Dreissena</taxon>
    </lineage>
</organism>
<evidence type="ECO:0000313" key="2">
    <source>
        <dbReference type="Proteomes" id="UP000828390"/>
    </source>
</evidence>
<keyword evidence="2" id="KW-1185">Reference proteome</keyword>
<protein>
    <submittedName>
        <fullName evidence="1">Uncharacterized protein</fullName>
    </submittedName>
</protein>
<comment type="caution">
    <text evidence="1">The sequence shown here is derived from an EMBL/GenBank/DDBJ whole genome shotgun (WGS) entry which is preliminary data.</text>
</comment>
<reference evidence="1" key="1">
    <citation type="journal article" date="2019" name="bioRxiv">
        <title>The Genome of the Zebra Mussel, Dreissena polymorpha: A Resource for Invasive Species Research.</title>
        <authorList>
            <person name="McCartney M.A."/>
            <person name="Auch B."/>
            <person name="Kono T."/>
            <person name="Mallez S."/>
            <person name="Zhang Y."/>
            <person name="Obille A."/>
            <person name="Becker A."/>
            <person name="Abrahante J.E."/>
            <person name="Garbe J."/>
            <person name="Badalamenti J.P."/>
            <person name="Herman A."/>
            <person name="Mangelson H."/>
            <person name="Liachko I."/>
            <person name="Sullivan S."/>
            <person name="Sone E.D."/>
            <person name="Koren S."/>
            <person name="Silverstein K.A.T."/>
            <person name="Beckman K.B."/>
            <person name="Gohl D.M."/>
        </authorList>
    </citation>
    <scope>NUCLEOTIDE SEQUENCE</scope>
    <source>
        <strain evidence="1">Duluth1</strain>
        <tissue evidence="1">Whole animal</tissue>
    </source>
</reference>
<sequence length="51" mass="5988">MTRNYIIIIQQPLLMDIKRAALGYSARDALKWHPDMKVRTGRLYRSSLVQV</sequence>